<comment type="caution">
    <text evidence="2">The sequence shown here is derived from an EMBL/GenBank/DDBJ whole genome shotgun (WGS) entry which is preliminary data.</text>
</comment>
<feature type="region of interest" description="Disordered" evidence="1">
    <location>
        <begin position="142"/>
        <end position="184"/>
    </location>
</feature>
<sequence length="184" mass="18804">RVDNSHAVTNCHTRPLPGPSLPLQLLPGAPTPCPSHHEHLTGEGVDEVRDRGTWLSPAVRLIMGCLARHRGCVHCLPSCGQPGVAAAQARAPGAGMTPGGWGEVCGARADSSAGLGLRDGARRCRRPACRCGAPQPARGRAYLGWPPPGPGTWSLGRRLPPGSSEPPAAARCSAAAAGHGAGRP</sequence>
<dbReference type="Proteomes" id="UP000269945">
    <property type="component" value="Unassembled WGS sequence"/>
</dbReference>
<dbReference type="AlphaFoldDB" id="A0A9X9PXD8"/>
<dbReference type="EMBL" id="CYRY02006889">
    <property type="protein sequence ID" value="VCW76114.1"/>
    <property type="molecule type" value="Genomic_DNA"/>
</dbReference>
<feature type="compositionally biased region" description="Low complexity" evidence="1">
    <location>
        <begin position="168"/>
        <end position="178"/>
    </location>
</feature>
<feature type="non-terminal residue" evidence="2">
    <location>
        <position position="1"/>
    </location>
</feature>
<organism evidence="2 3">
    <name type="scientific">Gulo gulo</name>
    <name type="common">Wolverine</name>
    <name type="synonym">Gluton</name>
    <dbReference type="NCBI Taxonomy" id="48420"/>
    <lineage>
        <taxon>Eukaryota</taxon>
        <taxon>Metazoa</taxon>
        <taxon>Chordata</taxon>
        <taxon>Craniata</taxon>
        <taxon>Vertebrata</taxon>
        <taxon>Euteleostomi</taxon>
        <taxon>Mammalia</taxon>
        <taxon>Eutheria</taxon>
        <taxon>Laurasiatheria</taxon>
        <taxon>Carnivora</taxon>
        <taxon>Caniformia</taxon>
        <taxon>Musteloidea</taxon>
        <taxon>Mustelidae</taxon>
        <taxon>Guloninae</taxon>
        <taxon>Gulo</taxon>
    </lineage>
</organism>
<reference evidence="2 3" key="1">
    <citation type="submission" date="2018-10" db="EMBL/GenBank/DDBJ databases">
        <authorList>
            <person name="Ekblom R."/>
            <person name="Jareborg N."/>
        </authorList>
    </citation>
    <scope>NUCLEOTIDE SEQUENCE [LARGE SCALE GENOMIC DNA]</scope>
    <source>
        <tissue evidence="2">Muscle</tissue>
    </source>
</reference>
<feature type="region of interest" description="Disordered" evidence="1">
    <location>
        <begin position="1"/>
        <end position="21"/>
    </location>
</feature>
<protein>
    <submittedName>
        <fullName evidence="2">Uncharacterized protein</fullName>
    </submittedName>
</protein>
<proteinExistence type="predicted"/>
<gene>
    <name evidence="2" type="ORF">BN2614_LOCUS6</name>
</gene>
<evidence type="ECO:0000256" key="1">
    <source>
        <dbReference type="SAM" id="MobiDB-lite"/>
    </source>
</evidence>
<name>A0A9X9PXD8_GULGU</name>
<keyword evidence="3" id="KW-1185">Reference proteome</keyword>
<accession>A0A9X9PXD8</accession>
<evidence type="ECO:0000313" key="2">
    <source>
        <dbReference type="EMBL" id="VCW76114.1"/>
    </source>
</evidence>
<feature type="non-terminal residue" evidence="2">
    <location>
        <position position="184"/>
    </location>
</feature>
<evidence type="ECO:0000313" key="3">
    <source>
        <dbReference type="Proteomes" id="UP000269945"/>
    </source>
</evidence>
<feature type="compositionally biased region" description="Polar residues" evidence="1">
    <location>
        <begin position="1"/>
        <end position="12"/>
    </location>
</feature>